<gene>
    <name evidence="5" type="ORF">KFL_003590130</name>
</gene>
<sequence>MAAEGALSTPGSPGGLESPSMMLRKVSVNTPKGSKSPEAISPTPSKARMLPGEGRPKSQLAKEDSHQQENRFTSTAATHSATAQIAKLQDQADMFTRKIELEKRRVAELDKQIQQMNAKIMEQRKKMGGVNAAKENNAQISKQIKILENRLDKALVKYNEAVAHNKALRENIDNLRRERLVFDQIYKKLERELQEKKREMAHIIEISNLAYESRDAAVNEMAALKAQADKEQAAFEAEWKELGKLIEHDRRMKDMMKSREKTAPPEPEKKGDMSVEEEQKLKKKVIRGNWNIAKDKVAQAVSLEKVQSYGEAFAKIQEATGITDIDELVTTFINAEDQNFSLFNYVNELNQEIEKLEEQIADIKAEIEKYKGQGVNTDNQRKKILKELEDRLVRTEAKAEVYEGKHAVAQKTMNALKVGIQNIFTKIGCATPAVKELLGDAGVTESNMMQYLGIIEQRTNEILQLYAASQSGGHGGGGLDGVLGTIGSILGQGPQTPAGATTIAIEPPSTTDDMQTESESDEEEMEERPMTRDELRVKTLKSLGKREGQAKSYAATRFRKPETTGRASAMRKAPPAAAEDT</sequence>
<dbReference type="InterPro" id="IPR049258">
    <property type="entry name" value="ODAD1_CC"/>
</dbReference>
<accession>A0A1Y1IDM8</accession>
<feature type="region of interest" description="Disordered" evidence="3">
    <location>
        <begin position="503"/>
        <end position="581"/>
    </location>
</feature>
<protein>
    <recommendedName>
        <fullName evidence="4">ODAD1 central coiled coil region domain-containing protein</fullName>
    </recommendedName>
</protein>
<evidence type="ECO:0000256" key="3">
    <source>
        <dbReference type="SAM" id="MobiDB-lite"/>
    </source>
</evidence>
<evidence type="ECO:0000256" key="2">
    <source>
        <dbReference type="SAM" id="Coils"/>
    </source>
</evidence>
<reference evidence="5 6" key="1">
    <citation type="journal article" date="2014" name="Nat. Commun.">
        <title>Klebsormidium flaccidum genome reveals primary factors for plant terrestrial adaptation.</title>
        <authorList>
            <person name="Hori K."/>
            <person name="Maruyama F."/>
            <person name="Fujisawa T."/>
            <person name="Togashi T."/>
            <person name="Yamamoto N."/>
            <person name="Seo M."/>
            <person name="Sato S."/>
            <person name="Yamada T."/>
            <person name="Mori H."/>
            <person name="Tajima N."/>
            <person name="Moriyama T."/>
            <person name="Ikeuchi M."/>
            <person name="Watanabe M."/>
            <person name="Wada H."/>
            <person name="Kobayashi K."/>
            <person name="Saito M."/>
            <person name="Masuda T."/>
            <person name="Sasaki-Sekimoto Y."/>
            <person name="Mashiguchi K."/>
            <person name="Awai K."/>
            <person name="Shimojima M."/>
            <person name="Masuda S."/>
            <person name="Iwai M."/>
            <person name="Nobusawa T."/>
            <person name="Narise T."/>
            <person name="Kondo S."/>
            <person name="Saito H."/>
            <person name="Sato R."/>
            <person name="Murakawa M."/>
            <person name="Ihara Y."/>
            <person name="Oshima-Yamada Y."/>
            <person name="Ohtaka K."/>
            <person name="Satoh M."/>
            <person name="Sonobe K."/>
            <person name="Ishii M."/>
            <person name="Ohtani R."/>
            <person name="Kanamori-Sato M."/>
            <person name="Honoki R."/>
            <person name="Miyazaki D."/>
            <person name="Mochizuki H."/>
            <person name="Umetsu J."/>
            <person name="Higashi K."/>
            <person name="Shibata D."/>
            <person name="Kamiya Y."/>
            <person name="Sato N."/>
            <person name="Nakamura Y."/>
            <person name="Tabata S."/>
            <person name="Ida S."/>
            <person name="Kurokawa K."/>
            <person name="Ohta H."/>
        </authorList>
    </citation>
    <scope>NUCLEOTIDE SEQUENCE [LARGE SCALE GENOMIC DNA]</scope>
    <source>
        <strain evidence="5 6">NIES-2285</strain>
    </source>
</reference>
<dbReference type="AlphaFoldDB" id="A0A1Y1IDM8"/>
<dbReference type="STRING" id="105231.A0A1Y1IDM8"/>
<dbReference type="Proteomes" id="UP000054558">
    <property type="component" value="Unassembled WGS sequence"/>
</dbReference>
<evidence type="ECO:0000256" key="1">
    <source>
        <dbReference type="ARBA" id="ARBA00023054"/>
    </source>
</evidence>
<proteinExistence type="predicted"/>
<dbReference type="PANTHER" id="PTHR21694:SF18">
    <property type="entry name" value="COILED-COIL DOMAIN-CONTAINING PROTEIN 63"/>
    <property type="match status" value="1"/>
</dbReference>
<dbReference type="Pfam" id="PF21773">
    <property type="entry name" value="ODAD1_CC"/>
    <property type="match status" value="1"/>
</dbReference>
<organism evidence="5 6">
    <name type="scientific">Klebsormidium nitens</name>
    <name type="common">Green alga</name>
    <name type="synonym">Ulothrix nitens</name>
    <dbReference type="NCBI Taxonomy" id="105231"/>
    <lineage>
        <taxon>Eukaryota</taxon>
        <taxon>Viridiplantae</taxon>
        <taxon>Streptophyta</taxon>
        <taxon>Klebsormidiophyceae</taxon>
        <taxon>Klebsormidiales</taxon>
        <taxon>Klebsormidiaceae</taxon>
        <taxon>Klebsormidium</taxon>
    </lineage>
</organism>
<dbReference type="EMBL" id="DF237308">
    <property type="protein sequence ID" value="GAQ87539.1"/>
    <property type="molecule type" value="Genomic_DNA"/>
</dbReference>
<feature type="domain" description="ODAD1 central coiled coil region" evidence="4">
    <location>
        <begin position="142"/>
        <end position="440"/>
    </location>
</feature>
<dbReference type="InterPro" id="IPR051876">
    <property type="entry name" value="ODA-DC/CCD"/>
</dbReference>
<feature type="compositionally biased region" description="Low complexity" evidence="3">
    <location>
        <begin position="566"/>
        <end position="581"/>
    </location>
</feature>
<feature type="region of interest" description="Disordered" evidence="3">
    <location>
        <begin position="254"/>
        <end position="277"/>
    </location>
</feature>
<keyword evidence="1 2" id="KW-0175">Coiled coil</keyword>
<name>A0A1Y1IDM8_KLENI</name>
<feature type="coiled-coil region" evidence="2">
    <location>
        <begin position="339"/>
        <end position="405"/>
    </location>
</feature>
<feature type="compositionally biased region" description="Acidic residues" evidence="3">
    <location>
        <begin position="514"/>
        <end position="526"/>
    </location>
</feature>
<evidence type="ECO:0000259" key="4">
    <source>
        <dbReference type="Pfam" id="PF21773"/>
    </source>
</evidence>
<keyword evidence="6" id="KW-1185">Reference proteome</keyword>
<evidence type="ECO:0000313" key="5">
    <source>
        <dbReference type="EMBL" id="GAQ87539.1"/>
    </source>
</evidence>
<evidence type="ECO:0000313" key="6">
    <source>
        <dbReference type="Proteomes" id="UP000054558"/>
    </source>
</evidence>
<dbReference type="PANTHER" id="PTHR21694">
    <property type="entry name" value="COILED-COIL DOMAIN-CONTAINING PROTEIN 63"/>
    <property type="match status" value="1"/>
</dbReference>
<dbReference type="OrthoDB" id="6766775at2759"/>
<feature type="compositionally biased region" description="Basic and acidic residues" evidence="3">
    <location>
        <begin position="54"/>
        <end position="69"/>
    </location>
</feature>
<feature type="coiled-coil region" evidence="2">
    <location>
        <begin position="85"/>
        <end position="234"/>
    </location>
</feature>
<feature type="region of interest" description="Disordered" evidence="3">
    <location>
        <begin position="1"/>
        <end position="78"/>
    </location>
</feature>
<feature type="compositionally biased region" description="Basic and acidic residues" evidence="3">
    <location>
        <begin position="527"/>
        <end position="537"/>
    </location>
</feature>
<dbReference type="OMA" id="CYKDTIC"/>